<organism evidence="3 4">
    <name type="scientific">Allocoleopsis franciscana PCC 7113</name>
    <dbReference type="NCBI Taxonomy" id="1173027"/>
    <lineage>
        <taxon>Bacteria</taxon>
        <taxon>Bacillati</taxon>
        <taxon>Cyanobacteriota</taxon>
        <taxon>Cyanophyceae</taxon>
        <taxon>Coleofasciculales</taxon>
        <taxon>Coleofasciculaceae</taxon>
        <taxon>Allocoleopsis</taxon>
        <taxon>Allocoleopsis franciscana</taxon>
    </lineage>
</organism>
<keyword evidence="3" id="KW-0255">Endonuclease</keyword>
<dbReference type="Pfam" id="PF13391">
    <property type="entry name" value="HNH_2"/>
    <property type="match status" value="1"/>
</dbReference>
<dbReference type="STRING" id="1173027.Mic7113_0952"/>
<dbReference type="KEGG" id="mic:Mic7113_0952"/>
<dbReference type="InterPro" id="IPR058813">
    <property type="entry name" value="DNA-SBD_ScoMcrA"/>
</dbReference>
<name>K9W8X2_9CYAN</name>
<dbReference type="InterPro" id="IPR011396">
    <property type="entry name" value="PT_DNA_restrict"/>
</dbReference>
<feature type="domain" description="ScoMcrA-like DNA sulfur-binding" evidence="2">
    <location>
        <begin position="20"/>
        <end position="167"/>
    </location>
</feature>
<dbReference type="CDD" id="cd00085">
    <property type="entry name" value="HNHc"/>
    <property type="match status" value="1"/>
</dbReference>
<dbReference type="HOGENOM" id="CLU_075532_0_0_3"/>
<evidence type="ECO:0000313" key="4">
    <source>
        <dbReference type="Proteomes" id="UP000010471"/>
    </source>
</evidence>
<dbReference type="OrthoDB" id="5678128at2"/>
<dbReference type="GO" id="GO:0004519">
    <property type="term" value="F:endonuclease activity"/>
    <property type="evidence" value="ECO:0007669"/>
    <property type="project" value="UniProtKB-KW"/>
</dbReference>
<dbReference type="RefSeq" id="WP_015181010.1">
    <property type="nucleotide sequence ID" value="NC_019738.1"/>
</dbReference>
<sequence>MSIEQEPGNQRDLAYYRQCFKEINVNRTERGEAPYQPILLLSVIDLIAEGLIQANHIHITEELRTTFNKYRNILSPDRSFDSSLSMPFFHLQNEEHQFWHLDYKAEYYRDISSNKKLINEKIRKSIKQLKNYVNHAYIDQELFNLLQDNDSRKELVDTLVSKWFTSSEDIGEDKTEYLLKANKSFQSFIEEEIKKLKKSDKLAQKFYFRKSAAREVVFGKAVVGIYDYKCAFCRLKVSNSLNQNIVDGAHIEPFAISFNNEITNGISLCKNHHWAFDKGWFSLTDNYKIIITTDLQEESPHTRKMKDFHGEDILLPDTKKYDPGKYYPSRESLKWHRKKWRFQL</sequence>
<evidence type="ECO:0000259" key="1">
    <source>
        <dbReference type="Pfam" id="PF13391"/>
    </source>
</evidence>
<dbReference type="eggNOG" id="COG3440">
    <property type="taxonomic scope" value="Bacteria"/>
</dbReference>
<protein>
    <submittedName>
        <fullName evidence="3">Putative restriction endonuclease</fullName>
    </submittedName>
</protein>
<proteinExistence type="predicted"/>
<dbReference type="EMBL" id="CP003630">
    <property type="protein sequence ID" value="AFZ16850.1"/>
    <property type="molecule type" value="Genomic_DNA"/>
</dbReference>
<dbReference type="AlphaFoldDB" id="K9W8X2"/>
<dbReference type="Pfam" id="PF26340">
    <property type="entry name" value="DNA-SBD_ScoMcrA"/>
    <property type="match status" value="1"/>
</dbReference>
<keyword evidence="3" id="KW-0378">Hydrolase</keyword>
<dbReference type="InterPro" id="IPR003615">
    <property type="entry name" value="HNH_nuc"/>
</dbReference>
<keyword evidence="3" id="KW-0540">Nuclease</keyword>
<keyword evidence="4" id="KW-1185">Reference proteome</keyword>
<evidence type="ECO:0000259" key="2">
    <source>
        <dbReference type="Pfam" id="PF26340"/>
    </source>
</evidence>
<dbReference type="Proteomes" id="UP000010471">
    <property type="component" value="Chromosome"/>
</dbReference>
<dbReference type="REBASE" id="632171">
    <property type="entry name" value="Msp7113ORF952P"/>
</dbReference>
<dbReference type="PATRIC" id="fig|1173027.3.peg.1049"/>
<accession>K9W8X2</accession>
<gene>
    <name evidence="3" type="ORF">Mic7113_0952</name>
</gene>
<feature type="domain" description="HNH nuclease" evidence="1">
    <location>
        <begin position="230"/>
        <end position="283"/>
    </location>
</feature>
<evidence type="ECO:0000313" key="3">
    <source>
        <dbReference type="EMBL" id="AFZ16850.1"/>
    </source>
</evidence>
<reference evidence="3 4" key="1">
    <citation type="submission" date="2012-06" db="EMBL/GenBank/DDBJ databases">
        <title>Finished chromosome of genome of Microcoleus sp. PCC 7113.</title>
        <authorList>
            <consortium name="US DOE Joint Genome Institute"/>
            <person name="Gugger M."/>
            <person name="Coursin T."/>
            <person name="Rippka R."/>
            <person name="Tandeau De Marsac N."/>
            <person name="Huntemann M."/>
            <person name="Wei C.-L."/>
            <person name="Han J."/>
            <person name="Detter J.C."/>
            <person name="Han C."/>
            <person name="Tapia R."/>
            <person name="Chen A."/>
            <person name="Kyrpides N."/>
            <person name="Mavromatis K."/>
            <person name="Markowitz V."/>
            <person name="Szeto E."/>
            <person name="Ivanova N."/>
            <person name="Pagani I."/>
            <person name="Pati A."/>
            <person name="Goodwin L."/>
            <person name="Nordberg H.P."/>
            <person name="Cantor M.N."/>
            <person name="Hua S.X."/>
            <person name="Woyke T."/>
            <person name="Kerfeld C.A."/>
        </authorList>
    </citation>
    <scope>NUCLEOTIDE SEQUENCE [LARGE SCALE GENOMIC DNA]</scope>
    <source>
        <strain evidence="3 4">PCC 7113</strain>
    </source>
</reference>
<dbReference type="PIRSF" id="PIRSF030850">
    <property type="entry name" value="UCP030850"/>
    <property type="match status" value="1"/>
</dbReference>